<gene>
    <name evidence="1" type="ORF">E1091_10590</name>
</gene>
<protein>
    <recommendedName>
        <fullName evidence="3">ANTAR domain-containing protein</fullName>
    </recommendedName>
</protein>
<evidence type="ECO:0008006" key="3">
    <source>
        <dbReference type="Google" id="ProtNLM"/>
    </source>
</evidence>
<name>A0ABY2DGN7_9ACTN</name>
<proteinExistence type="predicted"/>
<reference evidence="1 2" key="1">
    <citation type="submission" date="2019-02" db="EMBL/GenBank/DDBJ databases">
        <title>Draft genome sequences of novel Actinobacteria.</title>
        <authorList>
            <person name="Sahin N."/>
            <person name="Ay H."/>
            <person name="Saygin H."/>
        </authorList>
    </citation>
    <scope>NUCLEOTIDE SEQUENCE [LARGE SCALE GENOMIC DNA]</scope>
    <source>
        <strain evidence="1 2">JCM 30529</strain>
    </source>
</reference>
<evidence type="ECO:0000313" key="2">
    <source>
        <dbReference type="Proteomes" id="UP000295626"/>
    </source>
</evidence>
<evidence type="ECO:0000313" key="1">
    <source>
        <dbReference type="EMBL" id="TDB94914.1"/>
    </source>
</evidence>
<keyword evidence="2" id="KW-1185">Reference proteome</keyword>
<sequence>MGLEVGKPYRPGVQQWPEVSELRITPTGVQLLIFYSAPGDQEVVDLRHGVAEFAWVDAEHAAILAYRFGGPARGWSDVPYHPGHDPASGLPSGAGDSTGRLAVTVVLVNADTGLVLAHRTLTWPTPFVEHVSRTVGRMLGGRYDERAFEAAVTTLHRRHTTADALVDQRADAVCVAN</sequence>
<accession>A0ABY2DGN7</accession>
<dbReference type="EMBL" id="SMKE01000335">
    <property type="protein sequence ID" value="TDB94914.1"/>
    <property type="molecule type" value="Genomic_DNA"/>
</dbReference>
<organism evidence="1 2">
    <name type="scientific">Micromonospora fluostatini</name>
    <dbReference type="NCBI Taxonomy" id="1629071"/>
    <lineage>
        <taxon>Bacteria</taxon>
        <taxon>Bacillati</taxon>
        <taxon>Actinomycetota</taxon>
        <taxon>Actinomycetes</taxon>
        <taxon>Micromonosporales</taxon>
        <taxon>Micromonosporaceae</taxon>
        <taxon>Micromonospora</taxon>
    </lineage>
</organism>
<dbReference type="Proteomes" id="UP000295626">
    <property type="component" value="Unassembled WGS sequence"/>
</dbReference>
<comment type="caution">
    <text evidence="1">The sequence shown here is derived from an EMBL/GenBank/DDBJ whole genome shotgun (WGS) entry which is preliminary data.</text>
</comment>